<keyword evidence="1 9" id="KW-0436">Ligase</keyword>
<dbReference type="Gene3D" id="3.30.930.10">
    <property type="entry name" value="Bira Bifunctional Protein, Domain 2"/>
    <property type="match status" value="1"/>
</dbReference>
<evidence type="ECO:0000256" key="3">
    <source>
        <dbReference type="ARBA" id="ARBA00022840"/>
    </source>
</evidence>
<dbReference type="CDD" id="cd16442">
    <property type="entry name" value="BPL"/>
    <property type="match status" value="1"/>
</dbReference>
<evidence type="ECO:0000256" key="6">
    <source>
        <dbReference type="ARBA" id="ARBA00047846"/>
    </source>
</evidence>
<dbReference type="RefSeq" id="WP_136894376.1">
    <property type="nucleotide sequence ID" value="NZ_SWJE01000005.1"/>
</dbReference>
<keyword evidence="2" id="KW-0547">Nucleotide-binding</keyword>
<dbReference type="PANTHER" id="PTHR12835">
    <property type="entry name" value="BIOTIN PROTEIN LIGASE"/>
    <property type="match status" value="1"/>
</dbReference>
<dbReference type="Pfam" id="PF03099">
    <property type="entry name" value="BPL_LplA_LipB"/>
    <property type="match status" value="1"/>
</dbReference>
<keyword evidence="10" id="KW-1185">Reference proteome</keyword>
<sequence length="303" mass="31391">MNNNSSFSVDGSGPAGDAWRIDPVRARERFTPAVRRWTIEIVDETGSTNADLMTAFKGRSRDPGALAMPAVRVAYRQSAGRGRQGRTWFGEPGNALMLSLGCVLPRPLEGLAGLSLAAGTALVEGLRTLPLADGAQVALKWPNDVLLDGGKLAGILIETAWSTPEASAVVIGAGINVHGARALAEQVGAQQAGVAAQARATQPAALSEALPDANLTDTFVAVLNALAGALTLFSSDGFAPFAARWSAHHAYAGREVVLLEQGAEVARGVALGVDALGQLLLETSQGVRPIATGDVSLRLAERM</sequence>
<feature type="domain" description="BPL/LPL catalytic" evidence="8">
    <location>
        <begin position="40"/>
        <end position="234"/>
    </location>
</feature>
<evidence type="ECO:0000259" key="8">
    <source>
        <dbReference type="PROSITE" id="PS51733"/>
    </source>
</evidence>
<dbReference type="EMBL" id="SWJE01000005">
    <property type="protein sequence ID" value="TKC89529.1"/>
    <property type="molecule type" value="Genomic_DNA"/>
</dbReference>
<dbReference type="InterPro" id="IPR045864">
    <property type="entry name" value="aa-tRNA-synth_II/BPL/LPL"/>
</dbReference>
<dbReference type="Pfam" id="PF02237">
    <property type="entry name" value="BPL_C"/>
    <property type="match status" value="1"/>
</dbReference>
<dbReference type="SUPFAM" id="SSF55681">
    <property type="entry name" value="Class II aaRS and biotin synthetases"/>
    <property type="match status" value="1"/>
</dbReference>
<dbReference type="OrthoDB" id="9807064at2"/>
<dbReference type="InterPro" id="IPR008988">
    <property type="entry name" value="Transcriptional_repressor_C"/>
</dbReference>
<name>A0A4U1I7Y2_9BURK</name>
<protein>
    <recommendedName>
        <fullName evidence="5">biotin--[biotin carboxyl-carrier protein] ligase</fullName>
        <ecNumber evidence="5">6.3.4.15</ecNumber>
    </recommendedName>
</protein>
<dbReference type="NCBIfam" id="NF005405">
    <property type="entry name" value="PRK06955.1"/>
    <property type="match status" value="1"/>
</dbReference>
<evidence type="ECO:0000256" key="4">
    <source>
        <dbReference type="ARBA" id="ARBA00023267"/>
    </source>
</evidence>
<dbReference type="InterPro" id="IPR004143">
    <property type="entry name" value="BPL_LPL_catalytic"/>
</dbReference>
<comment type="catalytic activity">
    <reaction evidence="6">
        <text>biotin + L-lysyl-[protein] + ATP = N(6)-biotinyl-L-lysyl-[protein] + AMP + diphosphate + H(+)</text>
        <dbReference type="Rhea" id="RHEA:11756"/>
        <dbReference type="Rhea" id="RHEA-COMP:9752"/>
        <dbReference type="Rhea" id="RHEA-COMP:10505"/>
        <dbReference type="ChEBI" id="CHEBI:15378"/>
        <dbReference type="ChEBI" id="CHEBI:29969"/>
        <dbReference type="ChEBI" id="CHEBI:30616"/>
        <dbReference type="ChEBI" id="CHEBI:33019"/>
        <dbReference type="ChEBI" id="CHEBI:57586"/>
        <dbReference type="ChEBI" id="CHEBI:83144"/>
        <dbReference type="ChEBI" id="CHEBI:456215"/>
        <dbReference type="EC" id="6.3.4.15"/>
    </reaction>
</comment>
<keyword evidence="4" id="KW-0092">Biotin</keyword>
<dbReference type="GO" id="GO:0005737">
    <property type="term" value="C:cytoplasm"/>
    <property type="evidence" value="ECO:0007669"/>
    <property type="project" value="TreeGrafter"/>
</dbReference>
<organism evidence="9 10">
    <name type="scientific">Trinickia terrae</name>
    <dbReference type="NCBI Taxonomy" id="2571161"/>
    <lineage>
        <taxon>Bacteria</taxon>
        <taxon>Pseudomonadati</taxon>
        <taxon>Pseudomonadota</taxon>
        <taxon>Betaproteobacteria</taxon>
        <taxon>Burkholderiales</taxon>
        <taxon>Burkholderiaceae</taxon>
        <taxon>Trinickia</taxon>
    </lineage>
</organism>
<evidence type="ECO:0000256" key="7">
    <source>
        <dbReference type="SAM" id="MobiDB-lite"/>
    </source>
</evidence>
<dbReference type="InterPro" id="IPR004408">
    <property type="entry name" value="Biotin_CoA_COase_ligase"/>
</dbReference>
<evidence type="ECO:0000256" key="1">
    <source>
        <dbReference type="ARBA" id="ARBA00022598"/>
    </source>
</evidence>
<dbReference type="Gene3D" id="2.30.30.100">
    <property type="match status" value="1"/>
</dbReference>
<dbReference type="PANTHER" id="PTHR12835:SF5">
    <property type="entry name" value="BIOTIN--PROTEIN LIGASE"/>
    <property type="match status" value="1"/>
</dbReference>
<accession>A0A4U1I7Y2</accession>
<comment type="caution">
    <text evidence="9">The sequence shown here is derived from an EMBL/GenBank/DDBJ whole genome shotgun (WGS) entry which is preliminary data.</text>
</comment>
<gene>
    <name evidence="9" type="ORF">FAZ69_11415</name>
</gene>
<dbReference type="EC" id="6.3.4.15" evidence="5"/>
<evidence type="ECO:0000256" key="5">
    <source>
        <dbReference type="ARBA" id="ARBA00024227"/>
    </source>
</evidence>
<feature type="region of interest" description="Disordered" evidence="7">
    <location>
        <begin position="1"/>
        <end position="20"/>
    </location>
</feature>
<evidence type="ECO:0000256" key="2">
    <source>
        <dbReference type="ARBA" id="ARBA00022741"/>
    </source>
</evidence>
<reference evidence="9 10" key="1">
    <citation type="submission" date="2019-04" db="EMBL/GenBank/DDBJ databases">
        <title>Trinickia sp. 7GSK02, isolated from subtropical forest soil.</title>
        <authorList>
            <person name="Gao Z.-H."/>
            <person name="Qiu L.-H."/>
        </authorList>
    </citation>
    <scope>NUCLEOTIDE SEQUENCE [LARGE SCALE GENOMIC DNA]</scope>
    <source>
        <strain evidence="9 10">7GSK02</strain>
    </source>
</reference>
<proteinExistence type="predicted"/>
<evidence type="ECO:0000313" key="10">
    <source>
        <dbReference type="Proteomes" id="UP000305539"/>
    </source>
</evidence>
<dbReference type="GO" id="GO:0005524">
    <property type="term" value="F:ATP binding"/>
    <property type="evidence" value="ECO:0007669"/>
    <property type="project" value="UniProtKB-KW"/>
</dbReference>
<dbReference type="NCBIfam" id="TIGR00121">
    <property type="entry name" value="birA_ligase"/>
    <property type="match status" value="1"/>
</dbReference>
<dbReference type="AlphaFoldDB" id="A0A4U1I7Y2"/>
<dbReference type="PROSITE" id="PS51733">
    <property type="entry name" value="BPL_LPL_CATALYTIC"/>
    <property type="match status" value="1"/>
</dbReference>
<dbReference type="Proteomes" id="UP000305539">
    <property type="component" value="Unassembled WGS sequence"/>
</dbReference>
<dbReference type="InterPro" id="IPR003142">
    <property type="entry name" value="BPL_C"/>
</dbReference>
<keyword evidence="3" id="KW-0067">ATP-binding</keyword>
<dbReference type="SUPFAM" id="SSF50037">
    <property type="entry name" value="C-terminal domain of transcriptional repressors"/>
    <property type="match status" value="1"/>
</dbReference>
<dbReference type="GO" id="GO:0004077">
    <property type="term" value="F:biotin--[biotin carboxyl-carrier protein] ligase activity"/>
    <property type="evidence" value="ECO:0007669"/>
    <property type="project" value="UniProtKB-EC"/>
</dbReference>
<evidence type="ECO:0000313" key="9">
    <source>
        <dbReference type="EMBL" id="TKC89529.1"/>
    </source>
</evidence>